<sequence>MKKLIILAISSILLVGCQSISEEIEQSPNEVYVTNKVDTGFQEEWTNLRNEVYKIGLEITQNWEQYVEIGEHEIYNTRYNMLTIWNVDGSVGKKASEVLEKFIGKELTELVNEMKRQPKDQNTVQERIINNYGVICNNQQGKVSIRVIKIMEETTEEKGIQKSRQELLNDDFLIGNFYKGRDHQLIEAITPMLIRNNHVSYDDVRNGARCQIFKTNSGELEKIRMLIYDYGKEPIGESYDEFINKIGDTVGMDEEQQKFFVQKVHKVINHETDKEKGKVDKSSYKITRYLAREYENEDIIEVLVEFK</sequence>
<dbReference type="Proteomes" id="UP000224460">
    <property type="component" value="Unassembled WGS sequence"/>
</dbReference>
<gene>
    <name evidence="1" type="ORF">CS063_07545</name>
</gene>
<protein>
    <submittedName>
        <fullName evidence="1">Uncharacterized protein</fullName>
    </submittedName>
</protein>
<evidence type="ECO:0000313" key="2">
    <source>
        <dbReference type="Proteomes" id="UP000224460"/>
    </source>
</evidence>
<name>A0AC61DC70_9FIRM</name>
<keyword evidence="2" id="KW-1185">Reference proteome</keyword>
<comment type="caution">
    <text evidence="1">The sequence shown here is derived from an EMBL/GenBank/DDBJ whole genome shotgun (WGS) entry which is preliminary data.</text>
</comment>
<evidence type="ECO:0000313" key="1">
    <source>
        <dbReference type="EMBL" id="PHV70869.1"/>
    </source>
</evidence>
<reference evidence="1" key="1">
    <citation type="submission" date="2017-10" db="EMBL/GenBank/DDBJ databases">
        <title>Genome sequence of cellulolytic Lachnospiraceae bacterium XHS1971 isolated from hotspring sediment.</title>
        <authorList>
            <person name="Vasudevan G."/>
            <person name="Joshi A.J."/>
            <person name="Hivarkar S."/>
            <person name="Lanjekar V.B."/>
            <person name="Dhakephalkar P.K."/>
            <person name="Dagar S."/>
        </authorList>
    </citation>
    <scope>NUCLEOTIDE SEQUENCE</scope>
    <source>
        <strain evidence="1">XHS1971</strain>
    </source>
</reference>
<dbReference type="EMBL" id="PEDL01000006">
    <property type="protein sequence ID" value="PHV70869.1"/>
    <property type="molecule type" value="Genomic_DNA"/>
</dbReference>
<proteinExistence type="predicted"/>
<accession>A0AC61DC70</accession>
<organism evidence="1 2">
    <name type="scientific">Sporanaerobium hydrogeniformans</name>
    <dbReference type="NCBI Taxonomy" id="3072179"/>
    <lineage>
        <taxon>Bacteria</taxon>
        <taxon>Bacillati</taxon>
        <taxon>Bacillota</taxon>
        <taxon>Clostridia</taxon>
        <taxon>Lachnospirales</taxon>
        <taxon>Lachnospiraceae</taxon>
        <taxon>Sporanaerobium</taxon>
    </lineage>
</organism>